<feature type="domain" description="ERAP1-like C-terminal" evidence="22">
    <location>
        <begin position="569"/>
        <end position="870"/>
    </location>
</feature>
<evidence type="ECO:0000259" key="22">
    <source>
        <dbReference type="Pfam" id="PF11838"/>
    </source>
</evidence>
<keyword evidence="9 19" id="KW-0378">Hydrolase</keyword>
<name>A0A1W7R8K5_AEDAL</name>
<feature type="site" description="Transition state stabilizer" evidence="18">
    <location>
        <position position="433"/>
    </location>
</feature>
<dbReference type="GO" id="GO:0070006">
    <property type="term" value="F:metalloaminopeptidase activity"/>
    <property type="evidence" value="ECO:0007669"/>
    <property type="project" value="TreeGrafter"/>
</dbReference>
<dbReference type="EC" id="3.4.11.-" evidence="19"/>
<accession>A0A1W7R8K5</accession>
<evidence type="ECO:0000256" key="8">
    <source>
        <dbReference type="ARBA" id="ARBA00022729"/>
    </source>
</evidence>
<dbReference type="InterPro" id="IPR042097">
    <property type="entry name" value="Aminopeptidase_N-like_N_sf"/>
</dbReference>
<keyword evidence="5" id="KW-0336">GPI-anchor</keyword>
<dbReference type="InterPro" id="IPR034016">
    <property type="entry name" value="M1_APN-typ"/>
</dbReference>
<dbReference type="GO" id="GO:0005737">
    <property type="term" value="C:cytoplasm"/>
    <property type="evidence" value="ECO:0007669"/>
    <property type="project" value="TreeGrafter"/>
</dbReference>
<evidence type="ECO:0000256" key="16">
    <source>
        <dbReference type="PIRSR" id="PIRSR634016-1"/>
    </source>
</evidence>
<evidence type="ECO:0000256" key="14">
    <source>
        <dbReference type="ARBA" id="ARBA00023180"/>
    </source>
</evidence>
<protein>
    <recommendedName>
        <fullName evidence="19">Aminopeptidase</fullName>
        <ecNumber evidence="19">3.4.11.-</ecNumber>
    </recommendedName>
</protein>
<dbReference type="GO" id="GO:0006508">
    <property type="term" value="P:proteolysis"/>
    <property type="evidence" value="ECO:0007669"/>
    <property type="project" value="UniProtKB-KW"/>
</dbReference>
<organism evidence="24">
    <name type="scientific">Aedes albopictus</name>
    <name type="common">Asian tiger mosquito</name>
    <name type="synonym">Stegomyia albopicta</name>
    <dbReference type="NCBI Taxonomy" id="7160"/>
    <lineage>
        <taxon>Eukaryota</taxon>
        <taxon>Metazoa</taxon>
        <taxon>Ecdysozoa</taxon>
        <taxon>Arthropoda</taxon>
        <taxon>Hexapoda</taxon>
        <taxon>Insecta</taxon>
        <taxon>Pterygota</taxon>
        <taxon>Neoptera</taxon>
        <taxon>Endopterygota</taxon>
        <taxon>Diptera</taxon>
        <taxon>Nematocera</taxon>
        <taxon>Culicoidea</taxon>
        <taxon>Culicidae</taxon>
        <taxon>Culicinae</taxon>
        <taxon>Aedini</taxon>
        <taxon>Aedes</taxon>
        <taxon>Stegomyia</taxon>
    </lineage>
</organism>
<dbReference type="InterPro" id="IPR027268">
    <property type="entry name" value="Peptidase_M4/M1_CTD_sf"/>
</dbReference>
<dbReference type="SUPFAM" id="SSF55486">
    <property type="entry name" value="Metalloproteases ('zincins'), catalytic domain"/>
    <property type="match status" value="1"/>
</dbReference>
<feature type="binding site" evidence="17">
    <location>
        <position position="351"/>
    </location>
    <ligand>
        <name>Zn(2+)</name>
        <dbReference type="ChEBI" id="CHEBI:29105"/>
        <note>catalytic</note>
    </ligand>
</feature>
<evidence type="ECO:0000256" key="13">
    <source>
        <dbReference type="ARBA" id="ARBA00023157"/>
    </source>
</evidence>
<evidence type="ECO:0000256" key="5">
    <source>
        <dbReference type="ARBA" id="ARBA00022622"/>
    </source>
</evidence>
<dbReference type="Gene3D" id="2.60.40.1730">
    <property type="entry name" value="tricorn interacting facor f3 domain"/>
    <property type="match status" value="1"/>
</dbReference>
<keyword evidence="19 24" id="KW-0031">Aminopeptidase</keyword>
<keyword evidence="14" id="KW-0325">Glycoprotein</keyword>
<dbReference type="Pfam" id="PF11838">
    <property type="entry name" value="ERAP1_C"/>
    <property type="match status" value="1"/>
</dbReference>
<evidence type="ECO:0000256" key="15">
    <source>
        <dbReference type="ARBA" id="ARBA00023288"/>
    </source>
</evidence>
<dbReference type="EMBL" id="GEHC01000167">
    <property type="protein sequence ID" value="JAV47478.1"/>
    <property type="molecule type" value="Transcribed_RNA"/>
</dbReference>
<feature type="active site" description="Proton acceptor" evidence="16">
    <location>
        <position position="348"/>
    </location>
</feature>
<evidence type="ECO:0000256" key="18">
    <source>
        <dbReference type="PIRSR" id="PIRSR634016-4"/>
    </source>
</evidence>
<dbReference type="Gene3D" id="1.10.390.10">
    <property type="entry name" value="Neutral Protease Domain 2"/>
    <property type="match status" value="1"/>
</dbReference>
<keyword evidence="6 19" id="KW-0645">Protease</keyword>
<dbReference type="GO" id="GO:0043171">
    <property type="term" value="P:peptide catabolic process"/>
    <property type="evidence" value="ECO:0007669"/>
    <property type="project" value="TreeGrafter"/>
</dbReference>
<evidence type="ECO:0000256" key="20">
    <source>
        <dbReference type="SAM" id="SignalP"/>
    </source>
</evidence>
<dbReference type="GO" id="GO:0042277">
    <property type="term" value="F:peptide binding"/>
    <property type="evidence" value="ECO:0007669"/>
    <property type="project" value="TreeGrafter"/>
</dbReference>
<evidence type="ECO:0000256" key="4">
    <source>
        <dbReference type="ARBA" id="ARBA00022475"/>
    </source>
</evidence>
<evidence type="ECO:0000256" key="7">
    <source>
        <dbReference type="ARBA" id="ARBA00022723"/>
    </source>
</evidence>
<dbReference type="Pfam" id="PF17900">
    <property type="entry name" value="Peptidase_M1_N"/>
    <property type="match status" value="1"/>
</dbReference>
<dbReference type="PANTHER" id="PTHR11533:SF301">
    <property type="entry name" value="AMINOPEPTIDASE"/>
    <property type="match status" value="1"/>
</dbReference>
<keyword evidence="7 17" id="KW-0479">Metal-binding</keyword>
<dbReference type="SUPFAM" id="SSF63737">
    <property type="entry name" value="Leukotriene A4 hydrolase N-terminal domain"/>
    <property type="match status" value="1"/>
</dbReference>
<feature type="binding site" evidence="17">
    <location>
        <position position="347"/>
    </location>
    <ligand>
        <name>Zn(2+)</name>
        <dbReference type="ChEBI" id="CHEBI:29105"/>
        <note>catalytic</note>
    </ligand>
</feature>
<evidence type="ECO:0000256" key="17">
    <source>
        <dbReference type="PIRSR" id="PIRSR634016-3"/>
    </source>
</evidence>
<comment type="cofactor">
    <cofactor evidence="17 19">
        <name>Zn(2+)</name>
        <dbReference type="ChEBI" id="CHEBI:29105"/>
    </cofactor>
    <text evidence="17 19">Binds 1 zinc ion per subunit.</text>
</comment>
<keyword evidence="10 17" id="KW-0862">Zinc</keyword>
<evidence type="ECO:0000256" key="6">
    <source>
        <dbReference type="ARBA" id="ARBA00022670"/>
    </source>
</evidence>
<evidence type="ECO:0000256" key="3">
    <source>
        <dbReference type="ARBA" id="ARBA00010136"/>
    </source>
</evidence>
<dbReference type="VEuPathDB" id="VectorBase:AALF006215"/>
<dbReference type="Pfam" id="PF01433">
    <property type="entry name" value="Peptidase_M1"/>
    <property type="match status" value="1"/>
</dbReference>
<evidence type="ECO:0000256" key="19">
    <source>
        <dbReference type="RuleBase" id="RU364040"/>
    </source>
</evidence>
<dbReference type="AlphaFoldDB" id="A0A1W7R8K5"/>
<dbReference type="CDD" id="cd09601">
    <property type="entry name" value="M1_APN-Q_like"/>
    <property type="match status" value="1"/>
</dbReference>
<feature type="domain" description="Peptidase M1 membrane alanine aminopeptidase" evidence="21">
    <location>
        <begin position="271"/>
        <end position="492"/>
    </location>
</feature>
<sequence length="933" mass="107064">MKGTVVYLLAASVCCALAGPIDLLKTSDSVEEISPRAELAEYRLNDDVMPSHYDLTLTPYFEDEDTHQAFTFDGISAMTFRVTKPGVTSIVLHMWKINITSWFLKLSSDSSDVPHGVESYDEETHKLTIPVNQALAENTDYLLIFNYVGLLDDDMHGFYRSYYKVDGKKVWMASTQFQQTHARRAFPCFDEPRFRSTFQVRINRPSNYKTFSNTPIIRQTPLSTGRYQDEFAKTPAMASYLLAFIVADYEVNEKDGMGILARREAMNQTDYSLQSGIDLLKAIETWIDYPYSSVPEMTRMYMSAVPDFSAGAMENWGLLTYRESNILYHSSDSTSLQQQRIAAVISHEIAHQWFGDLVTCEWWDVTWLNEGFARYFQFFGTALVETKWDLALQFVVEQLQGVMQMDSLESTHPMTHNVYTPAQVSGIFDSISYNKGAVTLRMVEHLISTEKFKTALRQYIKERAFKSTRPENLFEALNEHGDPTVRDFMEPWTVQPGYPLVTVIGSDDGYSITQQRFLVNNMNHDDKSTWPLPITYATKEADFENTKPTIVNTTTYKITVTKPEELSYFILNNQQVGYYRVNYDADNWAKISKALHSENFGGIHVLNRAQIVDDLFNLARADVVKYDAALEILDYLQAETEYPPWLAAVNGLTTLSRRIHHEDDEKFAKYIVQLFSKAYALVKFNAPTAEESRLFTYLRINVLQWSCNYGNAECKKAALEEFVRFYEKPTEKVHPDLRQVVYCEGIRQGTDEHFDFLWNQYLSANMATEQILILQGLGCAQDREQIFKVMDAITSDDIRPQDKSTAFSYLLLNPYTLDYLSEYLRTYYVRWANAHGSYSNVASAFNNLLARMKTDEQMWRIRSFAARNEQVFGEAAYKSIESGVEDYFVNKNFTEKHRAVIGEFLDKALSKSGAEKVTVGILTLVAVVVALLR</sequence>
<keyword evidence="4" id="KW-1003">Cell membrane</keyword>
<evidence type="ECO:0000259" key="23">
    <source>
        <dbReference type="Pfam" id="PF17900"/>
    </source>
</evidence>
<reference evidence="24" key="1">
    <citation type="submission" date="2016-03" db="EMBL/GenBank/DDBJ databases">
        <title>RNAseq analyses of the sensorial organs of adult female Aedes albopictus.</title>
        <authorList>
            <person name="Fabrizio L."/>
            <person name="Ribeiro J.M."/>
            <person name="Arca B."/>
        </authorList>
    </citation>
    <scope>NUCLEOTIDE SEQUENCE</scope>
</reference>
<comment type="similarity">
    <text evidence="3 19">Belongs to the peptidase M1 family.</text>
</comment>
<feature type="signal peptide" evidence="20">
    <location>
        <begin position="1"/>
        <end position="18"/>
    </location>
</feature>
<keyword evidence="11 19" id="KW-0482">Metalloprotease</keyword>
<dbReference type="Gene3D" id="1.25.50.20">
    <property type="match status" value="1"/>
</dbReference>
<evidence type="ECO:0000259" key="21">
    <source>
        <dbReference type="Pfam" id="PF01433"/>
    </source>
</evidence>
<keyword evidence="15" id="KW-0449">Lipoprotein</keyword>
<dbReference type="GO" id="GO:0016285">
    <property type="term" value="F:alanyl aminopeptidase activity"/>
    <property type="evidence" value="ECO:0007669"/>
    <property type="project" value="UniProtKB-EC"/>
</dbReference>
<dbReference type="VEuPathDB" id="VectorBase:AALC636_004447"/>
<dbReference type="FunFam" id="2.60.40.1730:FF:000013">
    <property type="entry name" value="Aminopeptidase"/>
    <property type="match status" value="1"/>
</dbReference>
<dbReference type="VEuPathDB" id="VectorBase:AALFPA_043100"/>
<dbReference type="FunFam" id="2.60.40.1910:FF:000008">
    <property type="entry name" value="Aminopeptidase"/>
    <property type="match status" value="1"/>
</dbReference>
<dbReference type="InterPro" id="IPR050344">
    <property type="entry name" value="Peptidase_M1_aminopeptidases"/>
</dbReference>
<keyword evidence="12" id="KW-0472">Membrane</keyword>
<dbReference type="FunFam" id="1.25.50.20:FF:000001">
    <property type="entry name" value="Aminopeptidase"/>
    <property type="match status" value="1"/>
</dbReference>
<evidence type="ECO:0000313" key="24">
    <source>
        <dbReference type="EMBL" id="JAV47478.1"/>
    </source>
</evidence>
<dbReference type="GO" id="GO:0098552">
    <property type="term" value="C:side of membrane"/>
    <property type="evidence" value="ECO:0007669"/>
    <property type="project" value="UniProtKB-KW"/>
</dbReference>
<feature type="domain" description="Aminopeptidase N-like N-terminal" evidence="23">
    <location>
        <begin position="50"/>
        <end position="241"/>
    </location>
</feature>
<evidence type="ECO:0000256" key="12">
    <source>
        <dbReference type="ARBA" id="ARBA00023136"/>
    </source>
</evidence>
<evidence type="ECO:0000256" key="1">
    <source>
        <dbReference type="ARBA" id="ARBA00000098"/>
    </source>
</evidence>
<dbReference type="InterPro" id="IPR014782">
    <property type="entry name" value="Peptidase_M1_dom"/>
</dbReference>
<evidence type="ECO:0000256" key="10">
    <source>
        <dbReference type="ARBA" id="ARBA00022833"/>
    </source>
</evidence>
<dbReference type="InterPro" id="IPR045357">
    <property type="entry name" value="Aminopeptidase_N-like_N"/>
</dbReference>
<comment type="catalytic activity">
    <reaction evidence="1">
        <text>Release of an N-terminal amino acid, Xaa-|-Yaa- from a peptide, amide or arylamide. Xaa is preferably Ala, but may be most amino acids including Pro (slow action). When a terminal hydrophobic residue is followed by a prolyl residue, the two may be released as an intact Xaa-Pro dipeptide.</text>
        <dbReference type="EC" id="3.4.11.2"/>
    </reaction>
</comment>
<proteinExistence type="inferred from homology"/>
<feature type="binding site" evidence="17">
    <location>
        <position position="370"/>
    </location>
    <ligand>
        <name>Zn(2+)</name>
        <dbReference type="ChEBI" id="CHEBI:29105"/>
        <note>catalytic</note>
    </ligand>
</feature>
<dbReference type="GO" id="GO:0005615">
    <property type="term" value="C:extracellular space"/>
    <property type="evidence" value="ECO:0007669"/>
    <property type="project" value="TreeGrafter"/>
</dbReference>
<dbReference type="GO" id="GO:0005886">
    <property type="term" value="C:plasma membrane"/>
    <property type="evidence" value="ECO:0007669"/>
    <property type="project" value="UniProtKB-SubCell"/>
</dbReference>
<keyword evidence="13" id="KW-1015">Disulfide bond</keyword>
<feature type="chain" id="PRO_5012280883" description="Aminopeptidase" evidence="20">
    <location>
        <begin position="19"/>
        <end position="933"/>
    </location>
</feature>
<evidence type="ECO:0000256" key="11">
    <source>
        <dbReference type="ARBA" id="ARBA00023049"/>
    </source>
</evidence>
<dbReference type="InterPro" id="IPR024571">
    <property type="entry name" value="ERAP1-like_C_dom"/>
</dbReference>
<keyword evidence="8 20" id="KW-0732">Signal</keyword>
<dbReference type="Gene3D" id="2.60.40.1910">
    <property type="match status" value="1"/>
</dbReference>
<comment type="subcellular location">
    <subcellularLocation>
        <location evidence="2">Cell membrane</location>
        <topology evidence="2">Lipid-anchor</topology>
        <topology evidence="2">GPI-anchor</topology>
    </subcellularLocation>
</comment>
<dbReference type="PANTHER" id="PTHR11533">
    <property type="entry name" value="PROTEASE M1 ZINC METALLOPROTEASE"/>
    <property type="match status" value="1"/>
</dbReference>
<dbReference type="GO" id="GO:0008270">
    <property type="term" value="F:zinc ion binding"/>
    <property type="evidence" value="ECO:0007669"/>
    <property type="project" value="UniProtKB-UniRule"/>
</dbReference>
<dbReference type="PRINTS" id="PR00756">
    <property type="entry name" value="ALADIPTASE"/>
</dbReference>
<evidence type="ECO:0000256" key="9">
    <source>
        <dbReference type="ARBA" id="ARBA00022801"/>
    </source>
</evidence>
<dbReference type="InterPro" id="IPR001930">
    <property type="entry name" value="Peptidase_M1"/>
</dbReference>
<dbReference type="FunFam" id="1.10.390.10:FF:000019">
    <property type="entry name" value="Aminopeptidase"/>
    <property type="match status" value="1"/>
</dbReference>
<evidence type="ECO:0000256" key="2">
    <source>
        <dbReference type="ARBA" id="ARBA00004609"/>
    </source>
</evidence>